<dbReference type="Proteomes" id="UP001231649">
    <property type="component" value="Chromosome 22"/>
</dbReference>
<organism evidence="1 2">
    <name type="scientific">Mythimna loreyi</name>
    <dbReference type="NCBI Taxonomy" id="667449"/>
    <lineage>
        <taxon>Eukaryota</taxon>
        <taxon>Metazoa</taxon>
        <taxon>Ecdysozoa</taxon>
        <taxon>Arthropoda</taxon>
        <taxon>Hexapoda</taxon>
        <taxon>Insecta</taxon>
        <taxon>Pterygota</taxon>
        <taxon>Neoptera</taxon>
        <taxon>Endopterygota</taxon>
        <taxon>Lepidoptera</taxon>
        <taxon>Glossata</taxon>
        <taxon>Ditrysia</taxon>
        <taxon>Noctuoidea</taxon>
        <taxon>Noctuidae</taxon>
        <taxon>Noctuinae</taxon>
        <taxon>Hadenini</taxon>
        <taxon>Mythimna</taxon>
    </lineage>
</organism>
<evidence type="ECO:0000313" key="1">
    <source>
        <dbReference type="EMBL" id="KAJ8711689.1"/>
    </source>
</evidence>
<sequence length="406" mass="45759">MLSILFMVFAAMTTAPEGVVVNSDYWDAASYDFKFDWILTKRVAASSDRNFLLTPLGLQLALALLTEAATGDTQTELTSVLGFDLDRKLVRKKFANIIESLQEESPDYNLRLGSSIYVSDDAQVRPRFVAVAKEFYKCELKNVNFHNPAVASKEINGWVSNITQENISSVDEDDVANMVMLVLNSLYIRGIWSNQFLRTATKLGTFYVSPTVQKTVPFMTVKDKFYYIESSKYDAKILKMPYRGEKYAMYIIVPNSLTGLPRVLNDLSDLSFTRYLREYQVDVTLPKFKFDYTLQLDGVLRELGIRSAFDVTASFPGIARGQLLDQRPMVSKVLQRSSIEVNELGSVTNSPTWLLPENKTGEDTEATAEVVANRPFLFFIQDEATRQLLFTGRVADPSLADGAFKL</sequence>
<reference evidence="1" key="1">
    <citation type="submission" date="2023-03" db="EMBL/GenBank/DDBJ databases">
        <title>Chromosome-level genomes of two armyworms, Mythimna separata and Mythimna loreyi, provide insights into the biosynthesis and reception of sex pheromones.</title>
        <authorList>
            <person name="Zhao H."/>
        </authorList>
    </citation>
    <scope>NUCLEOTIDE SEQUENCE</scope>
    <source>
        <strain evidence="1">BeijingLab</strain>
    </source>
</reference>
<protein>
    <submittedName>
        <fullName evidence="1">Uncharacterized protein</fullName>
    </submittedName>
</protein>
<proteinExistence type="predicted"/>
<evidence type="ECO:0000313" key="2">
    <source>
        <dbReference type="Proteomes" id="UP001231649"/>
    </source>
</evidence>
<gene>
    <name evidence="1" type="ORF">PYW08_008643</name>
</gene>
<comment type="caution">
    <text evidence="1">The sequence shown here is derived from an EMBL/GenBank/DDBJ whole genome shotgun (WGS) entry which is preliminary data.</text>
</comment>
<keyword evidence="2" id="KW-1185">Reference proteome</keyword>
<dbReference type="EMBL" id="CM056798">
    <property type="protein sequence ID" value="KAJ8711689.1"/>
    <property type="molecule type" value="Genomic_DNA"/>
</dbReference>
<name>A0ACC2QA84_9NEOP</name>
<accession>A0ACC2QA84</accession>